<dbReference type="Proteomes" id="UP000325672">
    <property type="component" value="Unassembled WGS sequence"/>
</dbReference>
<gene>
    <name evidence="2" type="ORF">BDV38DRAFT_256426</name>
</gene>
<proteinExistence type="predicted"/>
<keyword evidence="1" id="KW-0732">Signal</keyword>
<name>A0A5N6SH63_ASPPS</name>
<evidence type="ECO:0000256" key="1">
    <source>
        <dbReference type="SAM" id="SignalP"/>
    </source>
</evidence>
<evidence type="ECO:0000313" key="3">
    <source>
        <dbReference type="Proteomes" id="UP000325672"/>
    </source>
</evidence>
<dbReference type="RefSeq" id="XP_031910075.1">
    <property type="nucleotide sequence ID" value="XM_032055515.1"/>
</dbReference>
<dbReference type="GeneID" id="43639725"/>
<protein>
    <recommendedName>
        <fullName evidence="4">Secreted protein</fullName>
    </recommendedName>
</protein>
<feature type="chain" id="PRO_5024886286" description="Secreted protein" evidence="1">
    <location>
        <begin position="19"/>
        <end position="77"/>
    </location>
</feature>
<dbReference type="EMBL" id="ML743608">
    <property type="protein sequence ID" value="KAE8134012.1"/>
    <property type="molecule type" value="Genomic_DNA"/>
</dbReference>
<keyword evidence="3" id="KW-1185">Reference proteome</keyword>
<accession>A0A5N6SH63</accession>
<evidence type="ECO:0000313" key="2">
    <source>
        <dbReference type="EMBL" id="KAE8134012.1"/>
    </source>
</evidence>
<dbReference type="AlphaFoldDB" id="A0A5N6SH63"/>
<sequence length="77" mass="8251">MTLLGVSLLFHASQTARLSPECPANHVTVSSTDDAPANRNACRNLSRTVGVPISCMIFTVVDHFAQNTSVSSLSYKN</sequence>
<reference evidence="2 3" key="1">
    <citation type="submission" date="2019-04" db="EMBL/GenBank/DDBJ databases">
        <title>Friends and foes A comparative genomics study of 23 Aspergillus species from section Flavi.</title>
        <authorList>
            <consortium name="DOE Joint Genome Institute"/>
            <person name="Kjaerbolling I."/>
            <person name="Vesth T."/>
            <person name="Frisvad J.C."/>
            <person name="Nybo J.L."/>
            <person name="Theobald S."/>
            <person name="Kildgaard S."/>
            <person name="Isbrandt T."/>
            <person name="Kuo A."/>
            <person name="Sato A."/>
            <person name="Lyhne E.K."/>
            <person name="Kogle M.E."/>
            <person name="Wiebenga A."/>
            <person name="Kun R.S."/>
            <person name="Lubbers R.J."/>
            <person name="Makela M.R."/>
            <person name="Barry K."/>
            <person name="Chovatia M."/>
            <person name="Clum A."/>
            <person name="Daum C."/>
            <person name="Haridas S."/>
            <person name="He G."/>
            <person name="LaButti K."/>
            <person name="Lipzen A."/>
            <person name="Mondo S."/>
            <person name="Riley R."/>
            <person name="Salamov A."/>
            <person name="Simmons B.A."/>
            <person name="Magnuson J.K."/>
            <person name="Henrissat B."/>
            <person name="Mortensen U.H."/>
            <person name="Larsen T.O."/>
            <person name="Devries R.P."/>
            <person name="Grigoriev I.V."/>
            <person name="Machida M."/>
            <person name="Baker S.E."/>
            <person name="Andersen M.R."/>
        </authorList>
    </citation>
    <scope>NUCLEOTIDE SEQUENCE [LARGE SCALE GENOMIC DNA]</scope>
    <source>
        <strain evidence="2 3">CBS 117625</strain>
    </source>
</reference>
<feature type="signal peptide" evidence="1">
    <location>
        <begin position="1"/>
        <end position="18"/>
    </location>
</feature>
<dbReference type="OrthoDB" id="10291883at2759"/>
<organism evidence="2 3">
    <name type="scientific">Aspergillus pseudotamarii</name>
    <dbReference type="NCBI Taxonomy" id="132259"/>
    <lineage>
        <taxon>Eukaryota</taxon>
        <taxon>Fungi</taxon>
        <taxon>Dikarya</taxon>
        <taxon>Ascomycota</taxon>
        <taxon>Pezizomycotina</taxon>
        <taxon>Eurotiomycetes</taxon>
        <taxon>Eurotiomycetidae</taxon>
        <taxon>Eurotiales</taxon>
        <taxon>Aspergillaceae</taxon>
        <taxon>Aspergillus</taxon>
        <taxon>Aspergillus subgen. Circumdati</taxon>
    </lineage>
</organism>
<evidence type="ECO:0008006" key="4">
    <source>
        <dbReference type="Google" id="ProtNLM"/>
    </source>
</evidence>